<dbReference type="Proteomes" id="UP000653056">
    <property type="component" value="Unassembled WGS sequence"/>
</dbReference>
<evidence type="ECO:0000256" key="1">
    <source>
        <dbReference type="SAM" id="MobiDB-lite"/>
    </source>
</evidence>
<comment type="caution">
    <text evidence="2">The sequence shown here is derived from an EMBL/GenBank/DDBJ whole genome shotgun (WGS) entry which is preliminary data.</text>
</comment>
<proteinExistence type="predicted"/>
<protein>
    <submittedName>
        <fullName evidence="2">Uncharacterized protein</fullName>
    </submittedName>
</protein>
<dbReference type="EMBL" id="BMXS01000014">
    <property type="protein sequence ID" value="GGX98817.1"/>
    <property type="molecule type" value="Genomic_DNA"/>
</dbReference>
<keyword evidence="3" id="KW-1185">Reference proteome</keyword>
<evidence type="ECO:0000313" key="3">
    <source>
        <dbReference type="Proteomes" id="UP000653056"/>
    </source>
</evidence>
<dbReference type="RefSeq" id="WP_189470269.1">
    <property type="nucleotide sequence ID" value="NZ_BMXS01000014.1"/>
</dbReference>
<name>A0ABQ2YXT9_9GAMM</name>
<organism evidence="2 3">
    <name type="scientific">Litchfieldella qijiaojingensis</name>
    <dbReference type="NCBI Taxonomy" id="980347"/>
    <lineage>
        <taxon>Bacteria</taxon>
        <taxon>Pseudomonadati</taxon>
        <taxon>Pseudomonadota</taxon>
        <taxon>Gammaproteobacteria</taxon>
        <taxon>Oceanospirillales</taxon>
        <taxon>Halomonadaceae</taxon>
        <taxon>Litchfieldella</taxon>
    </lineage>
</organism>
<feature type="compositionally biased region" description="Low complexity" evidence="1">
    <location>
        <begin position="15"/>
        <end position="29"/>
    </location>
</feature>
<sequence>MGMGASADGRLAGQPTADDFAAAPWPDDLPFNSQESGRMLPVALFGGAVTLHWQGQQRLLHQP</sequence>
<feature type="region of interest" description="Disordered" evidence="1">
    <location>
        <begin position="1"/>
        <end position="29"/>
    </location>
</feature>
<accession>A0ABQ2YXT9</accession>
<reference evidence="3" key="1">
    <citation type="journal article" date="2019" name="Int. J. Syst. Evol. Microbiol.">
        <title>The Global Catalogue of Microorganisms (GCM) 10K type strain sequencing project: providing services to taxonomists for standard genome sequencing and annotation.</title>
        <authorList>
            <consortium name="The Broad Institute Genomics Platform"/>
            <consortium name="The Broad Institute Genome Sequencing Center for Infectious Disease"/>
            <person name="Wu L."/>
            <person name="Ma J."/>
        </authorList>
    </citation>
    <scope>NUCLEOTIDE SEQUENCE [LARGE SCALE GENOMIC DNA]</scope>
    <source>
        <strain evidence="3">KCTC 22228</strain>
    </source>
</reference>
<gene>
    <name evidence="2" type="ORF">GCM10007160_28200</name>
</gene>
<evidence type="ECO:0000313" key="2">
    <source>
        <dbReference type="EMBL" id="GGX98817.1"/>
    </source>
</evidence>